<dbReference type="GO" id="GO:0005886">
    <property type="term" value="C:plasma membrane"/>
    <property type="evidence" value="ECO:0007669"/>
    <property type="project" value="TreeGrafter"/>
</dbReference>
<name>A0A7G6U342_9BRAD</name>
<evidence type="ECO:0000313" key="11">
    <source>
        <dbReference type="Proteomes" id="UP000515291"/>
    </source>
</evidence>
<dbReference type="Pfam" id="PF07885">
    <property type="entry name" value="Ion_trans_2"/>
    <property type="match status" value="1"/>
</dbReference>
<evidence type="ECO:0000256" key="5">
    <source>
        <dbReference type="ARBA" id="ARBA00023065"/>
    </source>
</evidence>
<dbReference type="GO" id="GO:0022841">
    <property type="term" value="F:potassium ion leak channel activity"/>
    <property type="evidence" value="ECO:0007669"/>
    <property type="project" value="TreeGrafter"/>
</dbReference>
<dbReference type="GO" id="GO:0030322">
    <property type="term" value="P:stabilization of membrane potential"/>
    <property type="evidence" value="ECO:0007669"/>
    <property type="project" value="TreeGrafter"/>
</dbReference>
<gene>
    <name evidence="10" type="ORF">HB776_21100</name>
</gene>
<keyword evidence="7 10" id="KW-0407">Ion channel</keyword>
<evidence type="ECO:0000256" key="6">
    <source>
        <dbReference type="ARBA" id="ARBA00023136"/>
    </source>
</evidence>
<evidence type="ECO:0000256" key="4">
    <source>
        <dbReference type="ARBA" id="ARBA00022989"/>
    </source>
</evidence>
<evidence type="ECO:0000256" key="8">
    <source>
        <dbReference type="SAM" id="Phobius"/>
    </source>
</evidence>
<evidence type="ECO:0000256" key="7">
    <source>
        <dbReference type="ARBA" id="ARBA00023303"/>
    </source>
</evidence>
<organism evidence="10 11">
    <name type="scientific">Tardiphaga robiniae</name>
    <dbReference type="NCBI Taxonomy" id="943830"/>
    <lineage>
        <taxon>Bacteria</taxon>
        <taxon>Pseudomonadati</taxon>
        <taxon>Pseudomonadota</taxon>
        <taxon>Alphaproteobacteria</taxon>
        <taxon>Hyphomicrobiales</taxon>
        <taxon>Nitrobacteraceae</taxon>
        <taxon>Tardiphaga</taxon>
    </lineage>
</organism>
<dbReference type="RefSeq" id="WP_184512154.1">
    <property type="nucleotide sequence ID" value="NZ_CP050292.1"/>
</dbReference>
<keyword evidence="6 8" id="KW-0472">Membrane</keyword>
<dbReference type="EMBL" id="CP050292">
    <property type="protein sequence ID" value="QND73424.1"/>
    <property type="molecule type" value="Genomic_DNA"/>
</dbReference>
<dbReference type="PANTHER" id="PTHR11003">
    <property type="entry name" value="POTASSIUM CHANNEL, SUBFAMILY K"/>
    <property type="match status" value="1"/>
</dbReference>
<keyword evidence="2" id="KW-0813">Transport</keyword>
<evidence type="ECO:0000313" key="10">
    <source>
        <dbReference type="EMBL" id="QND73424.1"/>
    </source>
</evidence>
<protein>
    <submittedName>
        <fullName evidence="10">Two pore domain potassium channel family protein</fullName>
    </submittedName>
</protein>
<evidence type="ECO:0000256" key="3">
    <source>
        <dbReference type="ARBA" id="ARBA00022692"/>
    </source>
</evidence>
<reference evidence="11" key="1">
    <citation type="journal article" date="2020" name="Mol. Plant Microbe">
        <title>Rhizobial microsymbionts of the narrowly endemic Oxytropis species growing in Kamchatka are characterized by significant genetic diversity and possess a set of genes that are associated with T3SS and T6SS secretion systems and can affect the development of symbiosis.</title>
        <authorList>
            <person name="Safronova V."/>
            <person name="Guro P."/>
            <person name="Sazanova A."/>
            <person name="Kuznetsova I."/>
            <person name="Belimov A."/>
            <person name="Yakubov V."/>
            <person name="Chirak E."/>
            <person name="Afonin A."/>
            <person name="Gogolev Y."/>
            <person name="Andronov E."/>
            <person name="Tikhonovich I."/>
        </authorList>
    </citation>
    <scope>NUCLEOTIDE SEQUENCE [LARGE SCALE GENOMIC DNA]</scope>
    <source>
        <strain evidence="11">581</strain>
    </source>
</reference>
<dbReference type="InterPro" id="IPR013099">
    <property type="entry name" value="K_chnl_dom"/>
</dbReference>
<dbReference type="KEGG" id="trb:HB776_21100"/>
<dbReference type="PANTHER" id="PTHR11003:SF291">
    <property type="entry name" value="IP11374P"/>
    <property type="match status" value="1"/>
</dbReference>
<feature type="transmembrane region" description="Helical" evidence="8">
    <location>
        <begin position="26"/>
        <end position="45"/>
    </location>
</feature>
<dbReference type="SUPFAM" id="SSF81324">
    <property type="entry name" value="Voltage-gated potassium channels"/>
    <property type="match status" value="1"/>
</dbReference>
<evidence type="ECO:0000256" key="1">
    <source>
        <dbReference type="ARBA" id="ARBA00004141"/>
    </source>
</evidence>
<dbReference type="GO" id="GO:0015271">
    <property type="term" value="F:outward rectifier potassium channel activity"/>
    <property type="evidence" value="ECO:0007669"/>
    <property type="project" value="TreeGrafter"/>
</dbReference>
<evidence type="ECO:0000259" key="9">
    <source>
        <dbReference type="Pfam" id="PF07885"/>
    </source>
</evidence>
<keyword evidence="3 8" id="KW-0812">Transmembrane</keyword>
<evidence type="ECO:0000256" key="2">
    <source>
        <dbReference type="ARBA" id="ARBA00022448"/>
    </source>
</evidence>
<proteinExistence type="predicted"/>
<dbReference type="Proteomes" id="UP000515291">
    <property type="component" value="Chromosome"/>
</dbReference>
<dbReference type="InterPro" id="IPR003280">
    <property type="entry name" value="2pore_dom_K_chnl"/>
</dbReference>
<sequence>MASLWLGLMRLLAGFRRGLRDPEFRAILFLLAIAMTGGTIFFRIVEHWRWIDAAYFSVMALTTVGDATLSPTTAIAKIFTMLFSICGIGLMLAFLSRLSTFRERYDDRKREK</sequence>
<dbReference type="AlphaFoldDB" id="A0A7G6U342"/>
<feature type="transmembrane region" description="Helical" evidence="8">
    <location>
        <begin position="74"/>
        <end position="95"/>
    </location>
</feature>
<dbReference type="Gene3D" id="1.10.287.70">
    <property type="match status" value="1"/>
</dbReference>
<accession>A0A7G6U342</accession>
<keyword evidence="4 8" id="KW-1133">Transmembrane helix</keyword>
<keyword evidence="5" id="KW-0406">Ion transport</keyword>
<feature type="domain" description="Potassium channel" evidence="9">
    <location>
        <begin position="30"/>
        <end position="101"/>
    </location>
</feature>
<comment type="subcellular location">
    <subcellularLocation>
        <location evidence="1">Membrane</location>
        <topology evidence="1">Multi-pass membrane protein</topology>
    </subcellularLocation>
</comment>